<dbReference type="AlphaFoldDB" id="A0A803QCL6"/>
<feature type="region of interest" description="Disordered" evidence="1">
    <location>
        <begin position="48"/>
        <end position="86"/>
    </location>
</feature>
<reference evidence="2" key="2">
    <citation type="submission" date="2021-03" db="UniProtKB">
        <authorList>
            <consortium name="EnsemblPlants"/>
        </authorList>
    </citation>
    <scope>IDENTIFICATION</scope>
</reference>
<reference evidence="2" key="1">
    <citation type="submission" date="2018-11" db="EMBL/GenBank/DDBJ databases">
        <authorList>
            <person name="Grassa J C."/>
        </authorList>
    </citation>
    <scope>NUCLEOTIDE SEQUENCE [LARGE SCALE GENOMIC DNA]</scope>
</reference>
<dbReference type="EnsemblPlants" id="evm.model.08.862">
    <property type="protein sequence ID" value="cds.evm.model.08.862"/>
    <property type="gene ID" value="evm.TU.08.862"/>
</dbReference>
<dbReference type="EMBL" id="UZAU01000694">
    <property type="status" value="NOT_ANNOTATED_CDS"/>
    <property type="molecule type" value="Genomic_DNA"/>
</dbReference>
<dbReference type="Gramene" id="evm.model.08.862">
    <property type="protein sequence ID" value="cds.evm.model.08.862"/>
    <property type="gene ID" value="evm.TU.08.862"/>
</dbReference>
<organism evidence="2 3">
    <name type="scientific">Cannabis sativa</name>
    <name type="common">Hemp</name>
    <name type="synonym">Marijuana</name>
    <dbReference type="NCBI Taxonomy" id="3483"/>
    <lineage>
        <taxon>Eukaryota</taxon>
        <taxon>Viridiplantae</taxon>
        <taxon>Streptophyta</taxon>
        <taxon>Embryophyta</taxon>
        <taxon>Tracheophyta</taxon>
        <taxon>Spermatophyta</taxon>
        <taxon>Magnoliopsida</taxon>
        <taxon>eudicotyledons</taxon>
        <taxon>Gunneridae</taxon>
        <taxon>Pentapetalae</taxon>
        <taxon>rosids</taxon>
        <taxon>fabids</taxon>
        <taxon>Rosales</taxon>
        <taxon>Cannabaceae</taxon>
        <taxon>Cannabis</taxon>
    </lineage>
</organism>
<protein>
    <submittedName>
        <fullName evidence="2">Uncharacterized protein</fullName>
    </submittedName>
</protein>
<evidence type="ECO:0000256" key="1">
    <source>
        <dbReference type="SAM" id="MobiDB-lite"/>
    </source>
</evidence>
<accession>A0A803QCL6</accession>
<keyword evidence="3" id="KW-1185">Reference proteome</keyword>
<sequence length="533" mass="60074">MSKNIRPDFGSLTMMSLTASSSKMSFDSDAEVTLDFLKSLVLQSGRIDRQGEDQPYSTRSQGGAATGGNTAGHHNHSTVGNDKDRGKGADCGIHELIIVQRLGSNFEENIGVNVDINMANQVVGTRMKSKFIFLCETICGKATLERARLSLGYEGLFVVEARGHSGGLPCYGKIVKREQRLKGKGDSVSILAYRTAEKELFEVLTKSEVFWKQRSKKLLLKQGDKNSKYFHASASAHKHCSTIHKLQDEHGVWLDWDSGLADLMVSFYLDLFTTSRVHRNDIIDDVTPSISHKMNYDLLAPVSTEEVRVTLFQMHPDKFLGPDGTTPGFFQKCWDIAGSDVVSLIRQFFNFASLPDELNNTNLMNWDRMFVAKDQGGMGFRHLYDFNIALLGKQAWRFHTHKDSLVSKLFKARYYSRGSFIEAELGSNPSYIWRSILKAKDVIIKSGPSACWINFFNSRDRNMILNIPISSSNSIDNCFTAAYRSVAGLYGGSIGDSSFDHWFQHQFQHWSREDKKLGAMLCWAIWQDRNNKV</sequence>
<evidence type="ECO:0000313" key="2">
    <source>
        <dbReference type="EnsemblPlants" id="cds.evm.model.08.862"/>
    </source>
</evidence>
<dbReference type="Proteomes" id="UP000596661">
    <property type="component" value="Chromosome 8"/>
</dbReference>
<proteinExistence type="predicted"/>
<name>A0A803QCL6_CANSA</name>
<evidence type="ECO:0000313" key="3">
    <source>
        <dbReference type="Proteomes" id="UP000596661"/>
    </source>
</evidence>